<evidence type="ECO:0000313" key="3">
    <source>
        <dbReference type="EMBL" id="EWT06093.1"/>
    </source>
</evidence>
<dbReference type="NCBIfam" id="NF009154">
    <property type="entry name" value="PRK12497.3-3"/>
    <property type="match status" value="1"/>
</dbReference>
<proteinExistence type="inferred from homology"/>
<dbReference type="Pfam" id="PF02021">
    <property type="entry name" value="UPF0102"/>
    <property type="match status" value="1"/>
</dbReference>
<accession>W9GMP9</accession>
<comment type="caution">
    <text evidence="3">The sequence shown here is derived from an EMBL/GenBank/DDBJ whole genome shotgun (WGS) entry which is preliminary data.</text>
</comment>
<dbReference type="SUPFAM" id="SSF52980">
    <property type="entry name" value="Restriction endonuclease-like"/>
    <property type="match status" value="1"/>
</dbReference>
<keyword evidence="4" id="KW-1185">Reference proteome</keyword>
<evidence type="ECO:0000313" key="4">
    <source>
        <dbReference type="Proteomes" id="UP000019494"/>
    </source>
</evidence>
<reference evidence="4" key="1">
    <citation type="submission" date="2013-08" db="EMBL/GenBank/DDBJ databases">
        <title>Intrasporangium oryzae NRRL B-24470.</title>
        <authorList>
            <person name="Liu H."/>
            <person name="Wang G."/>
        </authorList>
    </citation>
    <scope>NUCLEOTIDE SEQUENCE [LARGE SCALE GENOMIC DNA]</scope>
    <source>
        <strain evidence="4">Q5-1</strain>
    </source>
</reference>
<dbReference type="EMBL" id="AWQS01000066">
    <property type="protein sequence ID" value="EWT06093.1"/>
    <property type="molecule type" value="Genomic_DNA"/>
</dbReference>
<organism evidence="3 4">
    <name type="scientific">Intrasporangium chromatireducens Q5-1</name>
    <dbReference type="NCBI Taxonomy" id="584657"/>
    <lineage>
        <taxon>Bacteria</taxon>
        <taxon>Bacillati</taxon>
        <taxon>Actinomycetota</taxon>
        <taxon>Actinomycetes</taxon>
        <taxon>Micrococcales</taxon>
        <taxon>Intrasporangiaceae</taxon>
        <taxon>Intrasporangium</taxon>
    </lineage>
</organism>
<dbReference type="InterPro" id="IPR011335">
    <property type="entry name" value="Restrct_endonuc-II-like"/>
</dbReference>
<gene>
    <name evidence="3" type="ORF">N864_24115</name>
</gene>
<dbReference type="InterPro" id="IPR011856">
    <property type="entry name" value="tRNA_endonuc-like_dom_sf"/>
</dbReference>
<dbReference type="RefSeq" id="WP_034716034.1">
    <property type="nucleotide sequence ID" value="NZ_AWQS01000066.1"/>
</dbReference>
<evidence type="ECO:0000256" key="1">
    <source>
        <dbReference type="ARBA" id="ARBA00006738"/>
    </source>
</evidence>
<sequence length="131" mass="15001">MNLPATAHRSPARATRALGQYGERLAERYLRDRGLMILDRNWRCVRGEIDIVALDEECLVFVEVKTRTTQAFGAPFEAVTRLKLARLRLLSGLWREAADVQWRGRPSRIDVVSILRPRSGPARIEHLRAVQ</sequence>
<dbReference type="InterPro" id="IPR003509">
    <property type="entry name" value="UPF0102_YraN-like"/>
</dbReference>
<comment type="similarity">
    <text evidence="1 2">Belongs to the UPF0102 family.</text>
</comment>
<dbReference type="HAMAP" id="MF_00048">
    <property type="entry name" value="UPF0102"/>
    <property type="match status" value="1"/>
</dbReference>
<dbReference type="Gene3D" id="3.40.1350.10">
    <property type="match status" value="1"/>
</dbReference>
<dbReference type="NCBIfam" id="NF009150">
    <property type="entry name" value="PRK12497.1-3"/>
    <property type="match status" value="1"/>
</dbReference>
<dbReference type="OrthoDB" id="9794876at2"/>
<dbReference type="CDD" id="cd20736">
    <property type="entry name" value="PoNe_Nuclease"/>
    <property type="match status" value="1"/>
</dbReference>
<name>W9GMP9_9MICO</name>
<dbReference type="GO" id="GO:0003676">
    <property type="term" value="F:nucleic acid binding"/>
    <property type="evidence" value="ECO:0007669"/>
    <property type="project" value="InterPro"/>
</dbReference>
<dbReference type="AlphaFoldDB" id="W9GMP9"/>
<dbReference type="PANTHER" id="PTHR34039">
    <property type="entry name" value="UPF0102 PROTEIN YRAN"/>
    <property type="match status" value="1"/>
</dbReference>
<protein>
    <recommendedName>
        <fullName evidence="2">UPF0102 protein N864_24115</fullName>
    </recommendedName>
</protein>
<evidence type="ECO:0000256" key="2">
    <source>
        <dbReference type="HAMAP-Rule" id="MF_00048"/>
    </source>
</evidence>
<dbReference type="PANTHER" id="PTHR34039:SF1">
    <property type="entry name" value="UPF0102 PROTEIN YRAN"/>
    <property type="match status" value="1"/>
</dbReference>
<dbReference type="Proteomes" id="UP000019494">
    <property type="component" value="Unassembled WGS sequence"/>
</dbReference>